<proteinExistence type="predicted"/>
<name>A0AAD6P655_9ROSI</name>
<feature type="compositionally biased region" description="Basic residues" evidence="1">
    <location>
        <begin position="7"/>
        <end position="19"/>
    </location>
</feature>
<keyword evidence="3" id="KW-1185">Reference proteome</keyword>
<sequence length="48" mass="5280">MTLGGRSGRKKEKIRRQPRRASLTVSSCWKESSETSPTSAARQSATLT</sequence>
<reference evidence="2 3" key="1">
    <citation type="journal article" date="2023" name="Int. J. Mol. Sci.">
        <title>De Novo Assembly and Annotation of 11 Diverse Shrub Willow (Salix) Genomes Reveals Novel Gene Organization in Sex-Linked Regions.</title>
        <authorList>
            <person name="Hyden B."/>
            <person name="Feng K."/>
            <person name="Yates T.B."/>
            <person name="Jawdy S."/>
            <person name="Cereghino C."/>
            <person name="Smart L.B."/>
            <person name="Muchero W."/>
        </authorList>
    </citation>
    <scope>NUCLEOTIDE SEQUENCE [LARGE SCALE GENOMIC DNA]</scope>
    <source>
        <tissue evidence="2">Shoot tip</tissue>
    </source>
</reference>
<dbReference type="AlphaFoldDB" id="A0AAD6P655"/>
<dbReference type="EMBL" id="JAPFFJ010000011">
    <property type="protein sequence ID" value="KAJ6417401.1"/>
    <property type="molecule type" value="Genomic_DNA"/>
</dbReference>
<protein>
    <submittedName>
        <fullName evidence="2">Uncharacterized protein</fullName>
    </submittedName>
</protein>
<gene>
    <name evidence="2" type="ORF">OIU84_003172</name>
</gene>
<evidence type="ECO:0000313" key="2">
    <source>
        <dbReference type="EMBL" id="KAJ6417401.1"/>
    </source>
</evidence>
<organism evidence="2 3">
    <name type="scientific">Salix udensis</name>
    <dbReference type="NCBI Taxonomy" id="889485"/>
    <lineage>
        <taxon>Eukaryota</taxon>
        <taxon>Viridiplantae</taxon>
        <taxon>Streptophyta</taxon>
        <taxon>Embryophyta</taxon>
        <taxon>Tracheophyta</taxon>
        <taxon>Spermatophyta</taxon>
        <taxon>Magnoliopsida</taxon>
        <taxon>eudicotyledons</taxon>
        <taxon>Gunneridae</taxon>
        <taxon>Pentapetalae</taxon>
        <taxon>rosids</taxon>
        <taxon>fabids</taxon>
        <taxon>Malpighiales</taxon>
        <taxon>Salicaceae</taxon>
        <taxon>Saliceae</taxon>
        <taxon>Salix</taxon>
    </lineage>
</organism>
<comment type="caution">
    <text evidence="2">The sequence shown here is derived from an EMBL/GenBank/DDBJ whole genome shotgun (WGS) entry which is preliminary data.</text>
</comment>
<feature type="compositionally biased region" description="Polar residues" evidence="1">
    <location>
        <begin position="23"/>
        <end position="48"/>
    </location>
</feature>
<evidence type="ECO:0000256" key="1">
    <source>
        <dbReference type="SAM" id="MobiDB-lite"/>
    </source>
</evidence>
<accession>A0AAD6P655</accession>
<feature type="region of interest" description="Disordered" evidence="1">
    <location>
        <begin position="1"/>
        <end position="48"/>
    </location>
</feature>
<evidence type="ECO:0000313" key="3">
    <source>
        <dbReference type="Proteomes" id="UP001162972"/>
    </source>
</evidence>
<dbReference type="Proteomes" id="UP001162972">
    <property type="component" value="Chromosome 11"/>
</dbReference>